<dbReference type="Pfam" id="PF01370">
    <property type="entry name" value="Epimerase"/>
    <property type="match status" value="1"/>
</dbReference>
<evidence type="ECO:0000313" key="3">
    <source>
        <dbReference type="Proteomes" id="UP001240447"/>
    </source>
</evidence>
<evidence type="ECO:0000313" key="2">
    <source>
        <dbReference type="EMBL" id="MDP9823927.1"/>
    </source>
</evidence>
<dbReference type="SUPFAM" id="SSF51735">
    <property type="entry name" value="NAD(P)-binding Rossmann-fold domains"/>
    <property type="match status" value="1"/>
</dbReference>
<reference evidence="2 3" key="1">
    <citation type="submission" date="2023-07" db="EMBL/GenBank/DDBJ databases">
        <title>Sequencing the genomes of 1000 actinobacteria strains.</title>
        <authorList>
            <person name="Klenk H.-P."/>
        </authorList>
    </citation>
    <scope>NUCLEOTIDE SEQUENCE [LARGE SCALE GENOMIC DNA]</scope>
    <source>
        <strain evidence="2 3">GD13</strain>
    </source>
</reference>
<dbReference type="Proteomes" id="UP001240447">
    <property type="component" value="Unassembled WGS sequence"/>
</dbReference>
<dbReference type="PANTHER" id="PTHR43245">
    <property type="entry name" value="BIFUNCTIONAL POLYMYXIN RESISTANCE PROTEIN ARNA"/>
    <property type="match status" value="1"/>
</dbReference>
<evidence type="ECO:0000259" key="1">
    <source>
        <dbReference type="Pfam" id="PF01370"/>
    </source>
</evidence>
<proteinExistence type="predicted"/>
<name>A0ABT9NU23_9ACTN</name>
<dbReference type="Gene3D" id="3.40.50.720">
    <property type="entry name" value="NAD(P)-binding Rossmann-like Domain"/>
    <property type="match status" value="1"/>
</dbReference>
<organism evidence="2 3">
    <name type="scientific">Nocardioides massiliensis</name>
    <dbReference type="NCBI Taxonomy" id="1325935"/>
    <lineage>
        <taxon>Bacteria</taxon>
        <taxon>Bacillati</taxon>
        <taxon>Actinomycetota</taxon>
        <taxon>Actinomycetes</taxon>
        <taxon>Propionibacteriales</taxon>
        <taxon>Nocardioidaceae</taxon>
        <taxon>Nocardioides</taxon>
    </lineage>
</organism>
<sequence>MSALPHRVLVTGAAGFLGRALTDRLRSLDVEVVGVDLVADPARGIGAGDITRPGPWQDAFAGCDAVLHTAATVSMVAAYDDAWRVNVVGTRHALDAARVGGVARFVHFSSVAVFGTDYPDGVDESYPVRVSGRSSYADTKVGAEAVALAAHARGETAVTVVRPGDVYGPGSVWIREPLALLRARRMLLPDGGRGMFAPVYVDDLVEGVLRALTREQAVGEVITLGPSASVPCADYFGRLAGAIGRRVPTLPAAVALPAVTALGATLRRAGVRTEIGPASLDFLNRPGSYSIAKAGAVLDWQPRTDLDTGMAASLQWARGAGLL</sequence>
<protein>
    <submittedName>
        <fullName evidence="2">Nucleoside-diphosphate-sugar epimerase</fullName>
    </submittedName>
</protein>
<dbReference type="InterPro" id="IPR036291">
    <property type="entry name" value="NAD(P)-bd_dom_sf"/>
</dbReference>
<keyword evidence="3" id="KW-1185">Reference proteome</keyword>
<dbReference type="EMBL" id="JAUSQM010000001">
    <property type="protein sequence ID" value="MDP9823927.1"/>
    <property type="molecule type" value="Genomic_DNA"/>
</dbReference>
<dbReference type="InterPro" id="IPR001509">
    <property type="entry name" value="Epimerase_deHydtase"/>
</dbReference>
<dbReference type="RefSeq" id="WP_306825387.1">
    <property type="nucleotide sequence ID" value="NZ_JAUSQM010000001.1"/>
</dbReference>
<dbReference type="InterPro" id="IPR050177">
    <property type="entry name" value="Lipid_A_modif_metabolic_enz"/>
</dbReference>
<accession>A0ABT9NU23</accession>
<comment type="caution">
    <text evidence="2">The sequence shown here is derived from an EMBL/GenBank/DDBJ whole genome shotgun (WGS) entry which is preliminary data.</text>
</comment>
<gene>
    <name evidence="2" type="ORF">J2S59_003736</name>
</gene>
<feature type="domain" description="NAD-dependent epimerase/dehydratase" evidence="1">
    <location>
        <begin position="8"/>
        <end position="225"/>
    </location>
</feature>